<accession>A0A8J3UES8</accession>
<evidence type="ECO:0000313" key="2">
    <source>
        <dbReference type="Proteomes" id="UP000622547"/>
    </source>
</evidence>
<evidence type="ECO:0000313" key="1">
    <source>
        <dbReference type="EMBL" id="GII43166.1"/>
    </source>
</evidence>
<name>A0A8J3UES8_9ACTN</name>
<comment type="caution">
    <text evidence="1">The sequence shown here is derived from an EMBL/GenBank/DDBJ whole genome shotgun (WGS) entry which is preliminary data.</text>
</comment>
<protein>
    <submittedName>
        <fullName evidence="1">Uncharacterized protein</fullName>
    </submittedName>
</protein>
<gene>
    <name evidence="1" type="ORF">Pph01_81690</name>
</gene>
<keyword evidence="2" id="KW-1185">Reference proteome</keyword>
<proteinExistence type="predicted"/>
<organism evidence="1 2">
    <name type="scientific">Planotetraspora phitsanulokensis</name>
    <dbReference type="NCBI Taxonomy" id="575192"/>
    <lineage>
        <taxon>Bacteria</taxon>
        <taxon>Bacillati</taxon>
        <taxon>Actinomycetota</taxon>
        <taxon>Actinomycetes</taxon>
        <taxon>Streptosporangiales</taxon>
        <taxon>Streptosporangiaceae</taxon>
        <taxon>Planotetraspora</taxon>
    </lineage>
</organism>
<dbReference type="RefSeq" id="WP_204078556.1">
    <property type="nucleotide sequence ID" value="NZ_BAABHI010000015.1"/>
</dbReference>
<dbReference type="EMBL" id="BOOP01000053">
    <property type="protein sequence ID" value="GII43166.1"/>
    <property type="molecule type" value="Genomic_DNA"/>
</dbReference>
<sequence length="57" mass="6179">MTTTPVPDWFTKALDALRREATAAFVSMYTGDAIHEAPLAPEGRPVSTSIFLSEPLT</sequence>
<dbReference type="AlphaFoldDB" id="A0A8J3UES8"/>
<reference evidence="1 2" key="1">
    <citation type="submission" date="2021-01" db="EMBL/GenBank/DDBJ databases">
        <title>Whole genome shotgun sequence of Planotetraspora phitsanulokensis NBRC 104273.</title>
        <authorList>
            <person name="Komaki H."/>
            <person name="Tamura T."/>
        </authorList>
    </citation>
    <scope>NUCLEOTIDE SEQUENCE [LARGE SCALE GENOMIC DNA]</scope>
    <source>
        <strain evidence="1 2">NBRC 104273</strain>
    </source>
</reference>
<dbReference type="Proteomes" id="UP000622547">
    <property type="component" value="Unassembled WGS sequence"/>
</dbReference>